<feature type="non-terminal residue" evidence="15">
    <location>
        <position position="1"/>
    </location>
</feature>
<keyword evidence="5 14" id="KW-0328">Glycosyltransferase</keyword>
<accession>S8EPQ0</accession>
<dbReference type="HOGENOM" id="CLU_2203250_0_0_1"/>
<organism evidence="15 16">
    <name type="scientific">Fomitopsis schrenkii</name>
    <name type="common">Brown rot fungus</name>
    <dbReference type="NCBI Taxonomy" id="2126942"/>
    <lineage>
        <taxon>Eukaryota</taxon>
        <taxon>Fungi</taxon>
        <taxon>Dikarya</taxon>
        <taxon>Basidiomycota</taxon>
        <taxon>Agaricomycotina</taxon>
        <taxon>Agaricomycetes</taxon>
        <taxon>Polyporales</taxon>
        <taxon>Fomitopsis</taxon>
    </lineage>
</organism>
<dbReference type="EMBL" id="KE504122">
    <property type="protein sequence ID" value="EPT06103.1"/>
    <property type="molecule type" value="Genomic_DNA"/>
</dbReference>
<dbReference type="EC" id="2.4.1.258" evidence="3 14"/>
<keyword evidence="6 14" id="KW-0808">Transferase</keyword>
<dbReference type="GO" id="GO:0052925">
    <property type="term" value="F:dol-P-Man:Man(5)GlcNAc(2)-PP-Dol alpha-1,3-mannosyltransferase activity"/>
    <property type="evidence" value="ECO:0007669"/>
    <property type="project" value="UniProtKB-EC"/>
</dbReference>
<evidence type="ECO:0000256" key="13">
    <source>
        <dbReference type="ARBA" id="ARBA00093457"/>
    </source>
</evidence>
<evidence type="ECO:0000256" key="6">
    <source>
        <dbReference type="ARBA" id="ARBA00022679"/>
    </source>
</evidence>
<dbReference type="eggNOG" id="KOG2762">
    <property type="taxonomic scope" value="Eukaryota"/>
</dbReference>
<dbReference type="Pfam" id="PF05208">
    <property type="entry name" value="ALG3"/>
    <property type="match status" value="2"/>
</dbReference>
<evidence type="ECO:0000256" key="10">
    <source>
        <dbReference type="ARBA" id="ARBA00023136"/>
    </source>
</evidence>
<dbReference type="UniPathway" id="UPA00378"/>
<name>S8EPQ0_FOMSC</name>
<evidence type="ECO:0000256" key="7">
    <source>
        <dbReference type="ARBA" id="ARBA00022692"/>
    </source>
</evidence>
<dbReference type="InParanoid" id="S8EPQ0"/>
<keyword evidence="16" id="KW-1185">Reference proteome</keyword>
<dbReference type="OrthoDB" id="20028at2759"/>
<proteinExistence type="inferred from homology"/>
<keyword evidence="10" id="KW-0472">Membrane</keyword>
<evidence type="ECO:0000256" key="12">
    <source>
        <dbReference type="ARBA" id="ARBA00049506"/>
    </source>
</evidence>
<dbReference type="InterPro" id="IPR007873">
    <property type="entry name" value="Glycosyltransferase_ALG3"/>
</dbReference>
<protein>
    <recommendedName>
        <fullName evidence="4 14">Dol-P-Man:Man(5)GlcNAc(2)-PP-Dol alpha-1,3-mannosyltransferase</fullName>
        <ecNumber evidence="3 14">2.4.1.258</ecNumber>
    </recommendedName>
    <alternativeName>
        <fullName evidence="14">Dol-P-Man-dependent alpha(1-3)-mannosyltransferase</fullName>
    </alternativeName>
</protein>
<dbReference type="AlphaFoldDB" id="S8EPQ0"/>
<evidence type="ECO:0000313" key="16">
    <source>
        <dbReference type="Proteomes" id="UP000015241"/>
    </source>
</evidence>
<comment type="catalytic activity">
    <reaction evidence="12 14">
        <text>an alpha-D-Man-(1-&gt;2)-alpha-D-Man-(1-&gt;2)-alpha-D-Man-(1-&gt;3)-[alpha-D-Man-(1-&gt;6)]-beta-D-Man-(1-&gt;4)-beta-D-GlcNAc-(1-&gt;4)-alpha-D-GlcNAc-diphospho-di-trans,poly-cis-dolichol + a di-trans,poly-cis-dolichyl beta-D-mannosyl phosphate = an alpha-D-Man-(1-&gt;2)-alpha-D-Man-(1-&gt;2)-alpha-D-Man-(1-&gt;3)-[alpha-D-Man-(1-&gt;3)-alpha-D-Man-(1-&gt;6)]-beta-D-Man-(1-&gt;4)-beta-D-GlcNAc-(1-&gt;4)-alpha-D-GlcNAc-diphospho-di-trans,poly-cis-dolichol + a di-trans,poly-cis-dolichyl phosphate + H(+)</text>
        <dbReference type="Rhea" id="RHEA:29527"/>
        <dbReference type="Rhea" id="RHEA-COMP:19498"/>
        <dbReference type="Rhea" id="RHEA-COMP:19501"/>
        <dbReference type="Rhea" id="RHEA-COMP:19516"/>
        <dbReference type="Rhea" id="RHEA-COMP:19517"/>
        <dbReference type="ChEBI" id="CHEBI:15378"/>
        <dbReference type="ChEBI" id="CHEBI:57683"/>
        <dbReference type="ChEBI" id="CHEBI:58211"/>
        <dbReference type="ChEBI" id="CHEBI:132515"/>
        <dbReference type="ChEBI" id="CHEBI:132516"/>
        <dbReference type="EC" id="2.4.1.258"/>
    </reaction>
    <physiologicalReaction direction="left-to-right" evidence="12 14">
        <dbReference type="Rhea" id="RHEA:29528"/>
    </physiologicalReaction>
</comment>
<evidence type="ECO:0000256" key="14">
    <source>
        <dbReference type="RuleBase" id="RU364047"/>
    </source>
</evidence>
<dbReference type="PANTHER" id="PTHR12646:SF0">
    <property type="entry name" value="DOL-P-MAN:MAN(5)GLCNAC(2)-PP-DOL ALPHA-1,3-MANNOSYLTRANSFERASE"/>
    <property type="match status" value="1"/>
</dbReference>
<evidence type="ECO:0000256" key="3">
    <source>
        <dbReference type="ARBA" id="ARBA00011964"/>
    </source>
</evidence>
<evidence type="ECO:0000256" key="9">
    <source>
        <dbReference type="ARBA" id="ARBA00022989"/>
    </source>
</evidence>
<dbReference type="GO" id="GO:0005789">
    <property type="term" value="C:endoplasmic reticulum membrane"/>
    <property type="evidence" value="ECO:0007669"/>
    <property type="project" value="UniProtKB-SubCell"/>
</dbReference>
<comment type="subcellular location">
    <subcellularLocation>
        <location evidence="1 14">Endoplasmic reticulum membrane</location>
        <topology evidence="1 14">Multi-pass membrane protein</topology>
    </subcellularLocation>
</comment>
<evidence type="ECO:0000256" key="8">
    <source>
        <dbReference type="ARBA" id="ARBA00022824"/>
    </source>
</evidence>
<gene>
    <name evidence="15" type="ORF">FOMPIDRAFT_42557</name>
</gene>
<keyword evidence="8 14" id="KW-0256">Endoplasmic reticulum</keyword>
<evidence type="ECO:0000256" key="5">
    <source>
        <dbReference type="ARBA" id="ARBA00022676"/>
    </source>
</evidence>
<keyword evidence="7" id="KW-0812">Transmembrane</keyword>
<evidence type="ECO:0000313" key="15">
    <source>
        <dbReference type="EMBL" id="EPT06103.1"/>
    </source>
</evidence>
<reference evidence="15 16" key="1">
    <citation type="journal article" date="2012" name="Science">
        <title>The Paleozoic origin of enzymatic lignin decomposition reconstructed from 31 fungal genomes.</title>
        <authorList>
            <person name="Floudas D."/>
            <person name="Binder M."/>
            <person name="Riley R."/>
            <person name="Barry K."/>
            <person name="Blanchette R.A."/>
            <person name="Henrissat B."/>
            <person name="Martinez A.T."/>
            <person name="Otillar R."/>
            <person name="Spatafora J.W."/>
            <person name="Yadav J.S."/>
            <person name="Aerts A."/>
            <person name="Benoit I."/>
            <person name="Boyd A."/>
            <person name="Carlson A."/>
            <person name="Copeland A."/>
            <person name="Coutinho P.M."/>
            <person name="de Vries R.P."/>
            <person name="Ferreira P."/>
            <person name="Findley K."/>
            <person name="Foster B."/>
            <person name="Gaskell J."/>
            <person name="Glotzer D."/>
            <person name="Gorecki P."/>
            <person name="Heitman J."/>
            <person name="Hesse C."/>
            <person name="Hori C."/>
            <person name="Igarashi K."/>
            <person name="Jurgens J.A."/>
            <person name="Kallen N."/>
            <person name="Kersten P."/>
            <person name="Kohler A."/>
            <person name="Kuees U."/>
            <person name="Kumar T.K.A."/>
            <person name="Kuo A."/>
            <person name="LaButti K."/>
            <person name="Larrondo L.F."/>
            <person name="Lindquist E."/>
            <person name="Ling A."/>
            <person name="Lombard V."/>
            <person name="Lucas S."/>
            <person name="Lundell T."/>
            <person name="Martin R."/>
            <person name="McLaughlin D.J."/>
            <person name="Morgenstern I."/>
            <person name="Morin E."/>
            <person name="Murat C."/>
            <person name="Nagy L.G."/>
            <person name="Nolan M."/>
            <person name="Ohm R.A."/>
            <person name="Patyshakuliyeva A."/>
            <person name="Rokas A."/>
            <person name="Ruiz-Duenas F.J."/>
            <person name="Sabat G."/>
            <person name="Salamov A."/>
            <person name="Samejima M."/>
            <person name="Schmutz J."/>
            <person name="Slot J.C."/>
            <person name="St John F."/>
            <person name="Stenlid J."/>
            <person name="Sun H."/>
            <person name="Sun S."/>
            <person name="Syed K."/>
            <person name="Tsang A."/>
            <person name="Wiebenga A."/>
            <person name="Young D."/>
            <person name="Pisabarro A."/>
            <person name="Eastwood D.C."/>
            <person name="Martin F."/>
            <person name="Cullen D."/>
            <person name="Grigoriev I.V."/>
            <person name="Hibbett D.S."/>
        </authorList>
    </citation>
    <scope>NUCLEOTIDE SEQUENCE</scope>
    <source>
        <strain evidence="16">FP-58527</strain>
    </source>
</reference>
<dbReference type="Proteomes" id="UP000015241">
    <property type="component" value="Unassembled WGS sequence"/>
</dbReference>
<sequence>TDTEIDWETYIYQLELYLKGERDYSLITGPTGPIVYPAGHVHIHHAIFRLTDSGTNLKAGQQIYAAFKRLHSIFVLRLFMDCWMTVFANAEVLAYMHAFDLLGTVLRPSRAALVCL</sequence>
<evidence type="ECO:0000256" key="1">
    <source>
        <dbReference type="ARBA" id="ARBA00004477"/>
    </source>
</evidence>
<dbReference type="PANTHER" id="PTHR12646">
    <property type="entry name" value="NOT56 - RELATED"/>
    <property type="match status" value="1"/>
</dbReference>
<comment type="function">
    <text evidence="11 14">Dol-P-Man:Man(5)GlcNAc(2)-PP-Dol alpha-1,3-mannosyltransferase that operates in the biosynthetic pathway of dolichol-linked oligosaccharides, the glycan precursors employed in protein asparagine (N)-glycosylation. The assembly of dolichol-linked oligosaccharides begins on the cytosolic side of the endoplasmic reticulum membrane and finishes in its lumen. The sequential addition of sugars to dolichol pyrophosphate produces dolichol-linked oligosaccharides containing fourteen sugars, including two GlcNAcs, nine mannoses and three glucoses. Once assembled, the oligosaccharide is transferred from the lipid to nascent proteins by oligosaccharyltransferases. In the lumen of the endoplasmic reticulum, adds the first dolichyl beta-D-mannosyl phosphate derived mannose in an alpha-1,3 linkage to Man(5)GlcNAc(2)-PP-dolichol to produce Man(6)GlcNAc(2)-PP-dolichol.</text>
</comment>
<keyword evidence="9" id="KW-1133">Transmembrane helix</keyword>
<evidence type="ECO:0000256" key="4">
    <source>
        <dbReference type="ARBA" id="ARBA00015561"/>
    </source>
</evidence>
<evidence type="ECO:0000256" key="2">
    <source>
        <dbReference type="ARBA" id="ARBA00004922"/>
    </source>
</evidence>
<comment type="similarity">
    <text evidence="13">Belongs to the glycosyltransferase ALG3 family.</text>
</comment>
<dbReference type="STRING" id="743788.S8EPQ0"/>
<evidence type="ECO:0000256" key="11">
    <source>
        <dbReference type="ARBA" id="ARBA00044743"/>
    </source>
</evidence>
<comment type="pathway">
    <text evidence="2 14">Protein modification; protein glycosylation.</text>
</comment>